<dbReference type="SUPFAM" id="SSF53474">
    <property type="entry name" value="alpha/beta-Hydrolases"/>
    <property type="match status" value="1"/>
</dbReference>
<name>A0ABU8R6W5_9PSED</name>
<gene>
    <name evidence="2" type="ORF">V7V80_13070</name>
</gene>
<dbReference type="PRINTS" id="PR00111">
    <property type="entry name" value="ABHYDROLASE"/>
</dbReference>
<dbReference type="Gene3D" id="3.40.50.1820">
    <property type="entry name" value="alpha/beta hydrolase"/>
    <property type="match status" value="1"/>
</dbReference>
<evidence type="ECO:0000259" key="1">
    <source>
        <dbReference type="Pfam" id="PF00561"/>
    </source>
</evidence>
<keyword evidence="2" id="KW-0378">Hydrolase</keyword>
<dbReference type="EMBL" id="JBBHLD010000009">
    <property type="protein sequence ID" value="MEJ5905614.1"/>
    <property type="molecule type" value="Genomic_DNA"/>
</dbReference>
<organism evidence="2 3">
    <name type="scientific">Pseudomonas kermanshahensis</name>
    <dbReference type="NCBI Taxonomy" id="2745482"/>
    <lineage>
        <taxon>Bacteria</taxon>
        <taxon>Pseudomonadati</taxon>
        <taxon>Pseudomonadota</taxon>
        <taxon>Gammaproteobacteria</taxon>
        <taxon>Pseudomonadales</taxon>
        <taxon>Pseudomonadaceae</taxon>
        <taxon>Pseudomonas</taxon>
    </lineage>
</organism>
<comment type="caution">
    <text evidence="2">The sequence shown here is derived from an EMBL/GenBank/DDBJ whole genome shotgun (WGS) entry which is preliminary data.</text>
</comment>
<dbReference type="RefSeq" id="WP_060485218.1">
    <property type="nucleotide sequence ID" value="NZ_JBBHLD010000009.1"/>
</dbReference>
<evidence type="ECO:0000313" key="2">
    <source>
        <dbReference type="EMBL" id="MEJ5905614.1"/>
    </source>
</evidence>
<reference evidence="2 3" key="1">
    <citation type="submission" date="2024-02" db="EMBL/GenBank/DDBJ databases">
        <title>Identification of pathogenicity and growth-promoting functions of Pseudomonas putida variants.</title>
        <authorList>
            <person name="Sun J."/>
        </authorList>
    </citation>
    <scope>NUCLEOTIDE SEQUENCE [LARGE SCALE GENOMIC DNA]</scope>
    <source>
        <strain evidence="2 3">A04</strain>
    </source>
</reference>
<dbReference type="PANTHER" id="PTHR43798:SF33">
    <property type="entry name" value="HYDROLASE, PUTATIVE (AFU_ORTHOLOGUE AFUA_2G14860)-RELATED"/>
    <property type="match status" value="1"/>
</dbReference>
<dbReference type="InterPro" id="IPR050266">
    <property type="entry name" value="AB_hydrolase_sf"/>
</dbReference>
<dbReference type="Pfam" id="PF00561">
    <property type="entry name" value="Abhydrolase_1"/>
    <property type="match status" value="1"/>
</dbReference>
<dbReference type="InterPro" id="IPR029058">
    <property type="entry name" value="AB_hydrolase_fold"/>
</dbReference>
<dbReference type="InterPro" id="IPR000073">
    <property type="entry name" value="AB_hydrolase_1"/>
</dbReference>
<protein>
    <submittedName>
        <fullName evidence="2">Alpha/beta fold hydrolase</fullName>
    </submittedName>
</protein>
<feature type="domain" description="AB hydrolase-1" evidence="1">
    <location>
        <begin position="29"/>
        <end position="152"/>
    </location>
</feature>
<dbReference type="PANTHER" id="PTHR43798">
    <property type="entry name" value="MONOACYLGLYCEROL LIPASE"/>
    <property type="match status" value="1"/>
</dbReference>
<accession>A0ABU8R6W5</accession>
<dbReference type="Proteomes" id="UP001377692">
    <property type="component" value="Unassembled WGS sequence"/>
</dbReference>
<evidence type="ECO:0000313" key="3">
    <source>
        <dbReference type="Proteomes" id="UP001377692"/>
    </source>
</evidence>
<sequence length="267" mass="29960">MPVRNGYTDTDHGQIHYRHTAIPHSQRLPVVFLHKSASSSRMFEALMRGLAPEHATFALDTPGFGNSFDPPEVTNLGYYVAVFLQALDSLGIQRFHLVGHHTGACVGVQMAAQQPRRVASLTLMGPAILTAEEREIFRQHYSTPFNAPRADGSHLQLTWDYLARMGVGNSLELHQREVLDHLRAWQGRTQAYNAVWDQDLCEMFMSIACPMLATCAPDDVLWPYFRRTADWRPDIECAVTLGANFEPDIDPDGTLAALQSFLKRVDP</sequence>
<keyword evidence="3" id="KW-1185">Reference proteome</keyword>
<dbReference type="GO" id="GO:0016787">
    <property type="term" value="F:hydrolase activity"/>
    <property type="evidence" value="ECO:0007669"/>
    <property type="project" value="UniProtKB-KW"/>
</dbReference>
<proteinExistence type="predicted"/>